<dbReference type="SMART" id="SM00834">
    <property type="entry name" value="CxxC_CXXC_SSSS"/>
    <property type="match status" value="1"/>
</dbReference>
<dbReference type="InterPro" id="IPR013429">
    <property type="entry name" value="Regulatory_FmdB_Zinc_ribbon"/>
</dbReference>
<feature type="region of interest" description="Disordered" evidence="1">
    <location>
        <begin position="59"/>
        <end position="127"/>
    </location>
</feature>
<dbReference type="Pfam" id="PF09723">
    <property type="entry name" value="Zn_ribbon_8"/>
    <property type="match status" value="1"/>
</dbReference>
<reference evidence="3" key="1">
    <citation type="submission" date="2022-10" db="EMBL/GenBank/DDBJ databases">
        <authorList>
            <person name="Koch H."/>
        </authorList>
    </citation>
    <scope>NUCLEOTIDE SEQUENCE</scope>
    <source>
        <strain evidence="3">DNF</strain>
    </source>
</reference>
<accession>A0AA86N0N2</accession>
<evidence type="ECO:0000313" key="3">
    <source>
        <dbReference type="EMBL" id="CAI4032486.1"/>
    </source>
</evidence>
<dbReference type="RefSeq" id="WP_289269209.1">
    <property type="nucleotide sequence ID" value="NZ_OX365700.1"/>
</dbReference>
<name>A0AA86N0N2_9BACT</name>
<protein>
    <submittedName>
        <fullName evidence="3">CxxC_CXXC_SSSS domain-containing protein</fullName>
    </submittedName>
</protein>
<dbReference type="EMBL" id="OX365700">
    <property type="protein sequence ID" value="CAI4032486.1"/>
    <property type="molecule type" value="Genomic_DNA"/>
</dbReference>
<organism evidence="3 4">
    <name type="scientific">Nitrospira tepida</name>
    <dbReference type="NCBI Taxonomy" id="2973512"/>
    <lineage>
        <taxon>Bacteria</taxon>
        <taxon>Pseudomonadati</taxon>
        <taxon>Nitrospirota</taxon>
        <taxon>Nitrospiria</taxon>
        <taxon>Nitrospirales</taxon>
        <taxon>Nitrospiraceae</taxon>
        <taxon>Nitrospira</taxon>
    </lineage>
</organism>
<evidence type="ECO:0000259" key="2">
    <source>
        <dbReference type="SMART" id="SM00834"/>
    </source>
</evidence>
<dbReference type="PANTHER" id="PTHR34404:SF2">
    <property type="entry name" value="CONSERVED SERINE RICH PROTEIN"/>
    <property type="match status" value="1"/>
</dbReference>
<dbReference type="KEGG" id="nti:DNFV4_02916"/>
<dbReference type="AlphaFoldDB" id="A0AA86N0N2"/>
<evidence type="ECO:0000313" key="4">
    <source>
        <dbReference type="Proteomes" id="UP001179121"/>
    </source>
</evidence>
<dbReference type="Proteomes" id="UP001179121">
    <property type="component" value="Chromosome"/>
</dbReference>
<dbReference type="NCBIfam" id="TIGR02605">
    <property type="entry name" value="CxxC_CxxC_SSSS"/>
    <property type="match status" value="1"/>
</dbReference>
<keyword evidence="4" id="KW-1185">Reference proteome</keyword>
<evidence type="ECO:0000256" key="1">
    <source>
        <dbReference type="SAM" id="MobiDB-lite"/>
    </source>
</evidence>
<feature type="compositionally biased region" description="Low complexity" evidence="1">
    <location>
        <begin position="95"/>
        <end position="127"/>
    </location>
</feature>
<dbReference type="PANTHER" id="PTHR34404">
    <property type="entry name" value="REGULATORY PROTEIN, FMDB FAMILY"/>
    <property type="match status" value="1"/>
</dbReference>
<sequence>MPIYEYVCQGCDYRFEVKQRVSDPPIATCERCGHAVNKVISSPAIMFKGSGWYITDYSNKLKPSENGKGDSNAAAPAKAGTGTAATGPSGGGGAPSSASSASTAAPASSGSSGTSASSGGSSSSSSS</sequence>
<gene>
    <name evidence="3" type="ORF">DNFV4_02916</name>
</gene>
<feature type="compositionally biased region" description="Low complexity" evidence="1">
    <location>
        <begin position="73"/>
        <end position="87"/>
    </location>
</feature>
<proteinExistence type="predicted"/>
<feature type="domain" description="Putative regulatory protein FmdB zinc ribbon" evidence="2">
    <location>
        <begin position="1"/>
        <end position="41"/>
    </location>
</feature>